<accession>A0A951PMF8</accession>
<name>A0A951PMF8_9CYAN</name>
<dbReference type="AlphaFoldDB" id="A0A951PMF8"/>
<reference evidence="2" key="1">
    <citation type="submission" date="2021-05" db="EMBL/GenBank/DDBJ databases">
        <authorList>
            <person name="Pietrasiak N."/>
            <person name="Ward R."/>
            <person name="Stajich J.E."/>
            <person name="Kurbessoian T."/>
        </authorList>
    </citation>
    <scope>NUCLEOTIDE SEQUENCE</scope>
    <source>
        <strain evidence="2">CPER-KK1</strain>
    </source>
</reference>
<evidence type="ECO:0000313" key="2">
    <source>
        <dbReference type="EMBL" id="MBW4545861.1"/>
    </source>
</evidence>
<dbReference type="InterPro" id="IPR051532">
    <property type="entry name" value="Ester_Hydrolysis_Enzymes"/>
</dbReference>
<dbReference type="Gene3D" id="3.40.50.1110">
    <property type="entry name" value="SGNH hydrolase"/>
    <property type="match status" value="1"/>
</dbReference>
<dbReference type="InterPro" id="IPR036514">
    <property type="entry name" value="SGNH_hydro_sf"/>
</dbReference>
<comment type="caution">
    <text evidence="2">The sequence shown here is derived from an EMBL/GenBank/DDBJ whole genome shotgun (WGS) entry which is preliminary data.</text>
</comment>
<dbReference type="SUPFAM" id="SSF52266">
    <property type="entry name" value="SGNH hydrolase"/>
    <property type="match status" value="1"/>
</dbReference>
<dbReference type="Pfam" id="PF13472">
    <property type="entry name" value="Lipase_GDSL_2"/>
    <property type="match status" value="1"/>
</dbReference>
<dbReference type="EMBL" id="JAHHIF010000019">
    <property type="protein sequence ID" value="MBW4545861.1"/>
    <property type="molecule type" value="Genomic_DNA"/>
</dbReference>
<feature type="domain" description="SGNH hydrolase-type esterase" evidence="1">
    <location>
        <begin position="198"/>
        <end position="334"/>
    </location>
</feature>
<evidence type="ECO:0000259" key="1">
    <source>
        <dbReference type="Pfam" id="PF13472"/>
    </source>
</evidence>
<dbReference type="GO" id="GO:0004622">
    <property type="term" value="F:phosphatidylcholine lysophospholipase activity"/>
    <property type="evidence" value="ECO:0007669"/>
    <property type="project" value="TreeGrafter"/>
</dbReference>
<gene>
    <name evidence="2" type="ORF">KME25_15650</name>
</gene>
<protein>
    <submittedName>
        <fullName evidence="2">Acylhydrolase</fullName>
    </submittedName>
</protein>
<dbReference type="PANTHER" id="PTHR30383:SF5">
    <property type="entry name" value="SGNH HYDROLASE-TYPE ESTERASE DOMAIN-CONTAINING PROTEIN"/>
    <property type="match status" value="1"/>
</dbReference>
<reference evidence="2" key="2">
    <citation type="journal article" date="2022" name="Microbiol. Resour. Announc.">
        <title>Metagenome Sequencing to Explore Phylogenomics of Terrestrial Cyanobacteria.</title>
        <authorList>
            <person name="Ward R.D."/>
            <person name="Stajich J.E."/>
            <person name="Johansen J.R."/>
            <person name="Huntemann M."/>
            <person name="Clum A."/>
            <person name="Foster B."/>
            <person name="Foster B."/>
            <person name="Roux S."/>
            <person name="Palaniappan K."/>
            <person name="Varghese N."/>
            <person name="Mukherjee S."/>
            <person name="Reddy T.B.K."/>
            <person name="Daum C."/>
            <person name="Copeland A."/>
            <person name="Chen I.A."/>
            <person name="Ivanova N.N."/>
            <person name="Kyrpides N.C."/>
            <person name="Shapiro N."/>
            <person name="Eloe-Fadrosh E.A."/>
            <person name="Pietrasiak N."/>
        </authorList>
    </citation>
    <scope>NUCLEOTIDE SEQUENCE</scope>
    <source>
        <strain evidence="2">CPER-KK1</strain>
    </source>
</reference>
<sequence length="362" mass="38910">MSDPCLLAASLLTAGPITVPPPITLPPNLLDNLSALFASSTTQTLQAVAAQKVVPIVEVNSPEFSQSLPSPAILRTSATSQPVTAEAATTLVSNQQAVSTPQSMITPTSGSQLYLQRVAALKAGKLYTRLPSNSFESLWAKGTSTGTPLQQPTHEQWKLLLEQEAKAVAKGQGSNRLAILVGDSLSMWFPSQSLPYGQLWLNQGISGENSGQILKRLSAFAKTRPNTIYVMAGTNDLRQGASDRVILDNIRQIVRRLRSNHPQAQVVVQSILPTRLSAIPNQRIYNLNQQIAAIAQQEGTGFLNLYSLFADEQGQLQQDLTTDGIHLSHSGYQVWQEALNYADSVMVANRNGGSAQGLGTSD</sequence>
<organism evidence="2 3">
    <name type="scientific">Symplocastrum torsivum CPER-KK1</name>
    <dbReference type="NCBI Taxonomy" id="450513"/>
    <lineage>
        <taxon>Bacteria</taxon>
        <taxon>Bacillati</taxon>
        <taxon>Cyanobacteriota</taxon>
        <taxon>Cyanophyceae</taxon>
        <taxon>Oscillatoriophycideae</taxon>
        <taxon>Oscillatoriales</taxon>
        <taxon>Microcoleaceae</taxon>
        <taxon>Symplocastrum</taxon>
    </lineage>
</organism>
<proteinExistence type="predicted"/>
<dbReference type="Proteomes" id="UP000753908">
    <property type="component" value="Unassembled WGS sequence"/>
</dbReference>
<dbReference type="PANTHER" id="PTHR30383">
    <property type="entry name" value="THIOESTERASE 1/PROTEASE 1/LYSOPHOSPHOLIPASE L1"/>
    <property type="match status" value="1"/>
</dbReference>
<evidence type="ECO:0000313" key="3">
    <source>
        <dbReference type="Proteomes" id="UP000753908"/>
    </source>
</evidence>
<dbReference type="InterPro" id="IPR013830">
    <property type="entry name" value="SGNH_hydro"/>
</dbReference>